<dbReference type="InterPro" id="IPR008457">
    <property type="entry name" value="Cu-R_CopD_dom"/>
</dbReference>
<dbReference type="GO" id="GO:0046688">
    <property type="term" value="P:response to copper ion"/>
    <property type="evidence" value="ECO:0007669"/>
    <property type="project" value="UniProtKB-UniRule"/>
</dbReference>
<feature type="transmembrane region" description="Helical" evidence="6">
    <location>
        <begin position="95"/>
        <end position="115"/>
    </location>
</feature>
<accession>A0A8X8GIY8</accession>
<keyword evidence="5 6" id="KW-0472">Membrane</keyword>
<feature type="transmembrane region" description="Helical" evidence="6">
    <location>
        <begin position="151"/>
        <end position="175"/>
    </location>
</feature>
<evidence type="ECO:0000256" key="2">
    <source>
        <dbReference type="ARBA" id="ARBA00022475"/>
    </source>
</evidence>
<comment type="caution">
    <text evidence="8">The sequence shown here is derived from an EMBL/GenBank/DDBJ whole genome shotgun (WGS) entry which is preliminary data.</text>
</comment>
<organism evidence="8 9">
    <name type="scientific">Acinetobacter guillouiae</name>
    <name type="common">Acinetobacter genomosp. 11</name>
    <dbReference type="NCBI Taxonomy" id="106649"/>
    <lineage>
        <taxon>Bacteria</taxon>
        <taxon>Pseudomonadati</taxon>
        <taxon>Pseudomonadota</taxon>
        <taxon>Gammaproteobacteria</taxon>
        <taxon>Moraxellales</taxon>
        <taxon>Moraxellaceae</taxon>
        <taxon>Acinetobacter</taxon>
    </lineage>
</organism>
<feature type="transmembrane region" description="Helical" evidence="6">
    <location>
        <begin position="127"/>
        <end position="145"/>
    </location>
</feature>
<feature type="transmembrane region" description="Helical" evidence="6">
    <location>
        <begin position="196"/>
        <end position="216"/>
    </location>
</feature>
<evidence type="ECO:0000256" key="1">
    <source>
        <dbReference type="ARBA" id="ARBA00004651"/>
    </source>
</evidence>
<dbReference type="GO" id="GO:0005886">
    <property type="term" value="C:plasma membrane"/>
    <property type="evidence" value="ECO:0007669"/>
    <property type="project" value="UniProtKB-SubCell"/>
</dbReference>
<dbReference type="Proteomes" id="UP000887320">
    <property type="component" value="Unassembled WGS sequence"/>
</dbReference>
<evidence type="ECO:0000256" key="4">
    <source>
        <dbReference type="ARBA" id="ARBA00022989"/>
    </source>
</evidence>
<keyword evidence="6" id="KW-0186">Copper</keyword>
<dbReference type="EMBL" id="JAHWXT010000001">
    <property type="protein sequence ID" value="MCF0263623.1"/>
    <property type="molecule type" value="Genomic_DNA"/>
</dbReference>
<dbReference type="PANTHER" id="PTHR34820">
    <property type="entry name" value="INNER MEMBRANE PROTEIN YEBZ"/>
    <property type="match status" value="1"/>
</dbReference>
<keyword evidence="4 6" id="KW-1133">Transmembrane helix</keyword>
<dbReference type="GO" id="GO:0006825">
    <property type="term" value="P:copper ion transport"/>
    <property type="evidence" value="ECO:0007669"/>
    <property type="project" value="InterPro"/>
</dbReference>
<evidence type="ECO:0000313" key="9">
    <source>
        <dbReference type="Proteomes" id="UP000887320"/>
    </source>
</evidence>
<feature type="domain" description="Copper resistance protein D" evidence="7">
    <location>
        <begin position="188"/>
        <end position="283"/>
    </location>
</feature>
<dbReference type="InterPro" id="IPR032694">
    <property type="entry name" value="CopC/D"/>
</dbReference>
<comment type="function">
    <text evidence="6">Involved in copper resistance.</text>
</comment>
<sequence length="293" mass="33198">MMFEFWIWSTWLTKITLYLSTAFMIGGAFCYFLLWRYTSIKVTLLKYMHLGATLGLVGSTLGFFILVGSFANAGLSGIFDQTYLNILLNTDTGQIHIVRIISFALIFLLLTIKLSKKTTHIATFEKILFAVLLIPILYSYSQIGHVTNLPFFAQILLSIHVFFMSLWMGSLYPLWKMSHKISGRSLRKLMEAFGRIAAYVVGILILCGITIALFLFKDLNTLIYTSYGHGFVLKLAFVGSILLLAAFNKWFLTPRLEEPLFAQYLSCAILFEMYLGLLILLTTSYITTVVGID</sequence>
<dbReference type="Pfam" id="PF05425">
    <property type="entry name" value="CopD"/>
    <property type="match status" value="1"/>
</dbReference>
<name>A0A8X8GIY8_ACIGI</name>
<evidence type="ECO:0000256" key="5">
    <source>
        <dbReference type="ARBA" id="ARBA00023136"/>
    </source>
</evidence>
<feature type="transmembrane region" description="Helical" evidence="6">
    <location>
        <begin position="47"/>
        <end position="75"/>
    </location>
</feature>
<comment type="subcellular location">
    <subcellularLocation>
        <location evidence="6">Cell inner membrane</location>
        <topology evidence="6">Multi-pass membrane protein</topology>
    </subcellularLocation>
    <subcellularLocation>
        <location evidence="1">Cell membrane</location>
        <topology evidence="1">Multi-pass membrane protein</topology>
    </subcellularLocation>
</comment>
<feature type="transmembrane region" description="Helical" evidence="6">
    <location>
        <begin position="231"/>
        <end position="252"/>
    </location>
</feature>
<evidence type="ECO:0000259" key="7">
    <source>
        <dbReference type="Pfam" id="PF05425"/>
    </source>
</evidence>
<gene>
    <name evidence="8" type="ORF">KW868_03965</name>
</gene>
<reference evidence="8" key="1">
    <citation type="submission" date="2021-07" db="EMBL/GenBank/DDBJ databases">
        <authorList>
            <person name="Fernandez M."/>
            <person name="Pereira P."/>
            <person name="Torres Tejerizo G.A."/>
            <person name="Gonzalez P."/>
            <person name="Agostini E."/>
        </authorList>
    </citation>
    <scope>NUCLEOTIDE SEQUENCE</scope>
    <source>
        <strain evidence="8">SFC 500-1A</strain>
    </source>
</reference>
<keyword evidence="3 6" id="KW-0812">Transmembrane</keyword>
<protein>
    <recommendedName>
        <fullName evidence="6">Copper resistance protein D</fullName>
    </recommendedName>
</protein>
<keyword evidence="2 6" id="KW-1003">Cell membrane</keyword>
<keyword evidence="6" id="KW-0997">Cell inner membrane</keyword>
<proteinExistence type="inferred from homology"/>
<evidence type="ECO:0000256" key="3">
    <source>
        <dbReference type="ARBA" id="ARBA00022692"/>
    </source>
</evidence>
<feature type="transmembrane region" description="Helical" evidence="6">
    <location>
        <begin position="264"/>
        <end position="286"/>
    </location>
</feature>
<dbReference type="AlphaFoldDB" id="A0A8X8GIY8"/>
<feature type="transmembrane region" description="Helical" evidence="6">
    <location>
        <begin position="15"/>
        <end position="35"/>
    </location>
</feature>
<dbReference type="PANTHER" id="PTHR34820:SF4">
    <property type="entry name" value="INNER MEMBRANE PROTEIN YEBZ"/>
    <property type="match status" value="1"/>
</dbReference>
<evidence type="ECO:0000313" key="8">
    <source>
        <dbReference type="EMBL" id="MCF0263623.1"/>
    </source>
</evidence>
<comment type="similarity">
    <text evidence="6">Belongs to the CopD family.</text>
</comment>
<evidence type="ECO:0000256" key="6">
    <source>
        <dbReference type="RuleBase" id="RU369037"/>
    </source>
</evidence>